<protein>
    <recommendedName>
        <fullName evidence="5">Prolyl 4-hydroxylase alpha subunit domain-containing protein</fullName>
    </recommendedName>
</protein>
<feature type="region of interest" description="Disordered" evidence="4">
    <location>
        <begin position="917"/>
        <end position="936"/>
    </location>
</feature>
<dbReference type="InterPro" id="IPR006620">
    <property type="entry name" value="Pro_4_hyd_alph"/>
</dbReference>
<proteinExistence type="predicted"/>
<organism evidence="6 7">
    <name type="scientific">Bemisia tabaci</name>
    <name type="common">Sweetpotato whitefly</name>
    <name type="synonym">Aleurodes tabaci</name>
    <dbReference type="NCBI Taxonomy" id="7038"/>
    <lineage>
        <taxon>Eukaryota</taxon>
        <taxon>Metazoa</taxon>
        <taxon>Ecdysozoa</taxon>
        <taxon>Arthropoda</taxon>
        <taxon>Hexapoda</taxon>
        <taxon>Insecta</taxon>
        <taxon>Pterygota</taxon>
        <taxon>Neoptera</taxon>
        <taxon>Paraneoptera</taxon>
        <taxon>Hemiptera</taxon>
        <taxon>Sternorrhyncha</taxon>
        <taxon>Aleyrodoidea</taxon>
        <taxon>Aleyrodidae</taxon>
        <taxon>Aleyrodinae</taxon>
        <taxon>Bemisia</taxon>
    </lineage>
</organism>
<dbReference type="PANTHER" id="PTHR33099">
    <property type="entry name" value="FE2OG DIOXYGENASE DOMAIN-CONTAINING PROTEIN"/>
    <property type="match status" value="1"/>
</dbReference>
<evidence type="ECO:0000256" key="4">
    <source>
        <dbReference type="SAM" id="MobiDB-lite"/>
    </source>
</evidence>
<dbReference type="EMBL" id="OU963867">
    <property type="protein sequence ID" value="CAH0392543.1"/>
    <property type="molecule type" value="Genomic_DNA"/>
</dbReference>
<evidence type="ECO:0000256" key="1">
    <source>
        <dbReference type="ARBA" id="ARBA00001961"/>
    </source>
</evidence>
<evidence type="ECO:0000256" key="3">
    <source>
        <dbReference type="ARBA" id="ARBA00023002"/>
    </source>
</evidence>
<evidence type="ECO:0000256" key="2">
    <source>
        <dbReference type="ARBA" id="ARBA00022964"/>
    </source>
</evidence>
<name>A0A9P0AGS4_BEMTA</name>
<keyword evidence="7" id="KW-1185">Reference proteome</keyword>
<dbReference type="GO" id="GO:0031418">
    <property type="term" value="F:L-ascorbic acid binding"/>
    <property type="evidence" value="ECO:0007669"/>
    <property type="project" value="InterPro"/>
</dbReference>
<dbReference type="GO" id="GO:0016705">
    <property type="term" value="F:oxidoreductase activity, acting on paired donors, with incorporation or reduction of molecular oxygen"/>
    <property type="evidence" value="ECO:0007669"/>
    <property type="project" value="InterPro"/>
</dbReference>
<feature type="domain" description="Prolyl 4-hydroxylase alpha subunit" evidence="5">
    <location>
        <begin position="49"/>
        <end position="223"/>
    </location>
</feature>
<comment type="cofactor">
    <cofactor evidence="1">
        <name>L-ascorbate</name>
        <dbReference type="ChEBI" id="CHEBI:38290"/>
    </cofactor>
</comment>
<dbReference type="GO" id="GO:0005506">
    <property type="term" value="F:iron ion binding"/>
    <property type="evidence" value="ECO:0007669"/>
    <property type="project" value="InterPro"/>
</dbReference>
<evidence type="ECO:0000313" key="7">
    <source>
        <dbReference type="Proteomes" id="UP001152759"/>
    </source>
</evidence>
<reference evidence="6" key="1">
    <citation type="submission" date="2021-12" db="EMBL/GenBank/DDBJ databases">
        <authorList>
            <person name="King R."/>
        </authorList>
    </citation>
    <scope>NUCLEOTIDE SEQUENCE</scope>
</reference>
<sequence length="936" mass="105656">MSHQDNDARLDAHLLTDIWSTLQELETPSAFAFSAVRPSLPNPGLFIPPYGLVGLPLSKDDAQKIISQARQSPFGKGEETVIDTSVRKSWELNTNQFSLNNPDWKETEQEILESVILGLGLPKGMGRVSAELYKLLLYEPGAFFKPHKDSEKAPGMFATLVISLPSPHEGGKLVMTFNGEKYEFGTADFSAYRFSFAAWYSDILHEVLPVKSGYRLVLTYNLIRQTNFEIPSYDLVRGRAQQLSMLLKQYDLRVLQNDDELPAILIHKLKHEYTPASLNLRSLKPPDLAQVSTLAQLATELDFCIFLATLELKVNTDEEYDDDDDYKEKETRLKNIVDLDGKLILEEFDCLEDALIDKTPQDEDREADESVHEGYTGNEGCPVTYWYRDTVVFLVPPSTKFSFLFRFRSDGSVIESLFNSLMKKYSNGPAQKSKLKKLCKRALKQNIGQGPIPDFFQQAAATALDLGWFDLFEKASEKTRGKIVLDHAHMLGRLTAKNGVAAISDQLMKGTQAASSIPKMVQFLKVVAEGFEKVLPESGSAERATLKQWSDKAIFSAAAELTTPTKSDAASLAQLCKTIDWSLFETEVMPIISEAAVMFTIWFINELISILGEGLSKEQQLFIEIIVCNIWDSFVFSCKQGGSAFQKKESLNANDIRCIVENTMKIMPPEFFETTIIPAMLKAVPNSSKECSKDVFFPLTQMIVKNEFLGSRLPRTDSDPPLLHKQFVQALLLKYLMDYVGLEPQAPTDWSVSLPKPRWGSPCKCEDCAVVHRFLQNPVQNRLDLKRTLPHHKHLDSKFSSHYFSHDIRPYDCETIRDGRPFTWRITKSRRSYENAKTEWIRNTKTAVQMMHELKSNESADGKLEVYLQPHFRNFMNASLKELPDLASLVVIPQLLQTNENVAPAHIATELTNQTAEIGQKRGSSQSDTISAKRSC</sequence>
<dbReference type="AlphaFoldDB" id="A0A9P0AGS4"/>
<evidence type="ECO:0000259" key="5">
    <source>
        <dbReference type="SMART" id="SM00702"/>
    </source>
</evidence>
<dbReference type="PANTHER" id="PTHR33099:SF7">
    <property type="entry name" value="MYND-TYPE DOMAIN-CONTAINING PROTEIN"/>
    <property type="match status" value="1"/>
</dbReference>
<keyword evidence="2" id="KW-0223">Dioxygenase</keyword>
<dbReference type="GO" id="GO:0051213">
    <property type="term" value="F:dioxygenase activity"/>
    <property type="evidence" value="ECO:0007669"/>
    <property type="project" value="UniProtKB-KW"/>
</dbReference>
<dbReference type="Pfam" id="PF13640">
    <property type="entry name" value="2OG-FeII_Oxy_3"/>
    <property type="match status" value="1"/>
</dbReference>
<accession>A0A9P0AGS4</accession>
<dbReference type="KEGG" id="btab:109042013"/>
<gene>
    <name evidence="6" type="ORF">BEMITA_LOCUS11053</name>
</gene>
<dbReference type="Gene3D" id="2.60.120.620">
    <property type="entry name" value="q2cbj1_9rhob like domain"/>
    <property type="match status" value="1"/>
</dbReference>
<dbReference type="Proteomes" id="UP001152759">
    <property type="component" value="Chromosome 6"/>
</dbReference>
<evidence type="ECO:0000313" key="6">
    <source>
        <dbReference type="EMBL" id="CAH0392543.1"/>
    </source>
</evidence>
<keyword evidence="3" id="KW-0560">Oxidoreductase</keyword>
<dbReference type="InterPro" id="IPR044862">
    <property type="entry name" value="Pro_4_hyd_alph_FE2OG_OXY"/>
</dbReference>
<dbReference type="SMART" id="SM00702">
    <property type="entry name" value="P4Hc"/>
    <property type="match status" value="1"/>
</dbReference>